<dbReference type="PANTHER" id="PTHR46455:SF4">
    <property type="entry name" value="GH11294P"/>
    <property type="match status" value="1"/>
</dbReference>
<dbReference type="InterPro" id="IPR046341">
    <property type="entry name" value="SET_dom_sf"/>
</dbReference>
<reference evidence="1" key="1">
    <citation type="submission" date="2020-11" db="EMBL/GenBank/DDBJ databases">
        <authorList>
            <person name="Tran Van P."/>
        </authorList>
    </citation>
    <scope>NUCLEOTIDE SEQUENCE</scope>
</reference>
<dbReference type="Gene3D" id="2.170.270.10">
    <property type="entry name" value="SET domain"/>
    <property type="match status" value="1"/>
</dbReference>
<evidence type="ECO:0000313" key="1">
    <source>
        <dbReference type="EMBL" id="CAD7441361.1"/>
    </source>
</evidence>
<dbReference type="EMBL" id="OD565292">
    <property type="protein sequence ID" value="CAD7441361.1"/>
    <property type="molecule type" value="Genomic_DNA"/>
</dbReference>
<dbReference type="Gene3D" id="6.10.140.2220">
    <property type="match status" value="1"/>
</dbReference>
<gene>
    <name evidence="1" type="ORF">TBIB3V08_LOCUS3830</name>
</gene>
<dbReference type="AlphaFoldDB" id="A0A7R9ETY7"/>
<accession>A0A7R9ETY7</accession>
<dbReference type="PANTHER" id="PTHR46455">
    <property type="entry name" value="SET AND MYND DOMAIN CONTAINING, ARTHROPOD-SPECIFIC, MEMBER 4, ISOFORM A"/>
    <property type="match status" value="1"/>
</dbReference>
<sequence length="157" mass="17147">MTGQYGNEEQGYAKKENVCENALLGRHLVATRDIKEGVVVLKELPLVAGPPQITPPVCLGCYRTLDLFGSRECATCGWPLCSDKCGKSQAHKPECHITSTRRGAKGGCKRTLVTLLPVREADYNAKSLVTLLPVREADYRAKRPWLPYSLSGSLTTG</sequence>
<protein>
    <submittedName>
        <fullName evidence="1">Uncharacterized protein</fullName>
    </submittedName>
</protein>
<name>A0A7R9ETY7_9NEOP</name>
<organism evidence="1">
    <name type="scientific">Timema bartmani</name>
    <dbReference type="NCBI Taxonomy" id="61472"/>
    <lineage>
        <taxon>Eukaryota</taxon>
        <taxon>Metazoa</taxon>
        <taxon>Ecdysozoa</taxon>
        <taxon>Arthropoda</taxon>
        <taxon>Hexapoda</taxon>
        <taxon>Insecta</taxon>
        <taxon>Pterygota</taxon>
        <taxon>Neoptera</taxon>
        <taxon>Polyneoptera</taxon>
        <taxon>Phasmatodea</taxon>
        <taxon>Timematodea</taxon>
        <taxon>Timematoidea</taxon>
        <taxon>Timematidae</taxon>
        <taxon>Timema</taxon>
    </lineage>
</organism>
<dbReference type="InterPro" id="IPR053010">
    <property type="entry name" value="SET_SmydA-8"/>
</dbReference>
<proteinExistence type="predicted"/>